<evidence type="ECO:0000256" key="5">
    <source>
        <dbReference type="ARBA" id="ARBA00023002"/>
    </source>
</evidence>
<accession>V4BEN2</accession>
<sequence length="431" mass="51358">MKMCVGEKKTDDLSEYSWEEIRKHNSKKDRWIVIEGNVYNVSTWAKKHPGGERIIGIHAGEDASDAWTAFHGNKDMVMKYLKPLKVGYLRKEEDYETELQKDFRELRRKVEEMGMFKASPWFFGLTVGQILVFELLAVLNLWYFGTGVIPYLFTAILLVTAQAQAGWTQHDFGHLSVFNSSKWNHYAHIFIINVLKGVSSSWWNHRHFQHHAKPNIIRKDPDIRLDYLFLIGKNLPIEWGKKKKGFMPYNKQQTYFYFILPPFLLPIYFNFEVPYFLFKFRKYWEMFWMFMFFVRYELMFYQFLGFWGTLGLYFFVRFLESHWFVWTTQMNHIPMEVDKEKGSDWVTMQLAATCNVDPSFFNDWFTGHLNYQIEHHLFPSMPRHNLAKVMPLCKSLCKKHGIEYTSKPLLTAFGDIVGSLRSSGELWYDAY</sequence>
<dbReference type="PANTHER" id="PTHR19353">
    <property type="entry name" value="FATTY ACID DESATURASE 2"/>
    <property type="match status" value="1"/>
</dbReference>
<gene>
    <name evidence="10" type="ORF">LOTGIDRAFT_198790</name>
</gene>
<keyword evidence="4 8" id="KW-1133">Transmembrane helix</keyword>
<evidence type="ECO:0000256" key="1">
    <source>
        <dbReference type="ARBA" id="ARBA00004141"/>
    </source>
</evidence>
<evidence type="ECO:0000256" key="6">
    <source>
        <dbReference type="ARBA" id="ARBA00023098"/>
    </source>
</evidence>
<dbReference type="PROSITE" id="PS50255">
    <property type="entry name" value="CYTOCHROME_B5_2"/>
    <property type="match status" value="1"/>
</dbReference>
<dbReference type="Gene3D" id="3.10.120.10">
    <property type="entry name" value="Cytochrome b5-like heme/steroid binding domain"/>
    <property type="match status" value="1"/>
</dbReference>
<proteinExistence type="inferred from homology"/>
<dbReference type="InterPro" id="IPR036400">
    <property type="entry name" value="Cyt_B5-like_heme/steroid_sf"/>
</dbReference>
<dbReference type="GO" id="GO:0016020">
    <property type="term" value="C:membrane"/>
    <property type="evidence" value="ECO:0007669"/>
    <property type="project" value="UniProtKB-SubCell"/>
</dbReference>
<keyword evidence="6" id="KW-0443">Lipid metabolism</keyword>
<feature type="non-terminal residue" evidence="10">
    <location>
        <position position="431"/>
    </location>
</feature>
<dbReference type="PIRSF" id="PIRSF015921">
    <property type="entry name" value="FA_sphinglp_des"/>
    <property type="match status" value="1"/>
</dbReference>
<keyword evidence="11" id="KW-1185">Reference proteome</keyword>
<evidence type="ECO:0000256" key="3">
    <source>
        <dbReference type="ARBA" id="ARBA00022692"/>
    </source>
</evidence>
<dbReference type="CDD" id="cd03506">
    <property type="entry name" value="Delta6-FADS-like"/>
    <property type="match status" value="1"/>
</dbReference>
<protein>
    <recommendedName>
        <fullName evidence="9">Cytochrome b5 heme-binding domain-containing protein</fullName>
    </recommendedName>
</protein>
<feature type="transmembrane region" description="Helical" evidence="8">
    <location>
        <begin position="298"/>
        <end position="316"/>
    </location>
</feature>
<dbReference type="Pfam" id="PF00487">
    <property type="entry name" value="FA_desaturase"/>
    <property type="match status" value="1"/>
</dbReference>
<feature type="transmembrane region" description="Helical" evidence="8">
    <location>
        <begin position="148"/>
        <end position="167"/>
    </location>
</feature>
<keyword evidence="5" id="KW-0560">Oxidoreductase</keyword>
<dbReference type="Pfam" id="PF00173">
    <property type="entry name" value="Cyt-b5"/>
    <property type="match status" value="1"/>
</dbReference>
<dbReference type="OrthoDB" id="260091at2759"/>
<reference evidence="10 11" key="1">
    <citation type="journal article" date="2013" name="Nature">
        <title>Insights into bilaterian evolution from three spiralian genomes.</title>
        <authorList>
            <person name="Simakov O."/>
            <person name="Marletaz F."/>
            <person name="Cho S.J."/>
            <person name="Edsinger-Gonzales E."/>
            <person name="Havlak P."/>
            <person name="Hellsten U."/>
            <person name="Kuo D.H."/>
            <person name="Larsson T."/>
            <person name="Lv J."/>
            <person name="Arendt D."/>
            <person name="Savage R."/>
            <person name="Osoegawa K."/>
            <person name="de Jong P."/>
            <person name="Grimwood J."/>
            <person name="Chapman J.A."/>
            <person name="Shapiro H."/>
            <person name="Aerts A."/>
            <person name="Otillar R.P."/>
            <person name="Terry A.Y."/>
            <person name="Boore J.L."/>
            <person name="Grigoriev I.V."/>
            <person name="Lindberg D.R."/>
            <person name="Seaver E.C."/>
            <person name="Weisblat D.A."/>
            <person name="Putnam N.H."/>
            <person name="Rokhsar D.S."/>
        </authorList>
    </citation>
    <scope>NUCLEOTIDE SEQUENCE [LARGE SCALE GENOMIC DNA]</scope>
</reference>
<name>V4BEN2_LOTGI</name>
<dbReference type="AlphaFoldDB" id="V4BEN2"/>
<dbReference type="InterPro" id="IPR005804">
    <property type="entry name" value="FA_desaturase_dom"/>
</dbReference>
<dbReference type="GO" id="GO:0006629">
    <property type="term" value="P:lipid metabolic process"/>
    <property type="evidence" value="ECO:0007669"/>
    <property type="project" value="UniProtKB-KW"/>
</dbReference>
<keyword evidence="3 8" id="KW-0812">Transmembrane</keyword>
<evidence type="ECO:0000313" key="10">
    <source>
        <dbReference type="EMBL" id="ESP04267.1"/>
    </source>
</evidence>
<dbReference type="EMBL" id="KB199835">
    <property type="protein sequence ID" value="ESP04267.1"/>
    <property type="molecule type" value="Genomic_DNA"/>
</dbReference>
<evidence type="ECO:0000313" key="11">
    <source>
        <dbReference type="Proteomes" id="UP000030746"/>
    </source>
</evidence>
<evidence type="ECO:0000256" key="7">
    <source>
        <dbReference type="ARBA" id="ARBA00023136"/>
    </source>
</evidence>
<comment type="subcellular location">
    <subcellularLocation>
        <location evidence="1">Membrane</location>
        <topology evidence="1">Multi-pass membrane protein</topology>
    </subcellularLocation>
</comment>
<dbReference type="Proteomes" id="UP000030746">
    <property type="component" value="Unassembled WGS sequence"/>
</dbReference>
<feature type="domain" description="Cytochrome b5 heme-binding" evidence="9">
    <location>
        <begin position="13"/>
        <end position="90"/>
    </location>
</feature>
<organism evidence="10 11">
    <name type="scientific">Lottia gigantea</name>
    <name type="common">Giant owl limpet</name>
    <dbReference type="NCBI Taxonomy" id="225164"/>
    <lineage>
        <taxon>Eukaryota</taxon>
        <taxon>Metazoa</taxon>
        <taxon>Spiralia</taxon>
        <taxon>Lophotrochozoa</taxon>
        <taxon>Mollusca</taxon>
        <taxon>Gastropoda</taxon>
        <taxon>Patellogastropoda</taxon>
        <taxon>Lottioidea</taxon>
        <taxon>Lottiidae</taxon>
        <taxon>Lottia</taxon>
    </lineage>
</organism>
<keyword evidence="7 8" id="KW-0472">Membrane</keyword>
<dbReference type="HOGENOM" id="CLU_016265_0_1_1"/>
<dbReference type="SUPFAM" id="SSF55856">
    <property type="entry name" value="Cytochrome b5-like heme/steroid binding domain"/>
    <property type="match status" value="1"/>
</dbReference>
<dbReference type="SMART" id="SM01117">
    <property type="entry name" value="Cyt-b5"/>
    <property type="match status" value="1"/>
</dbReference>
<dbReference type="OMA" id="YAWWNDK"/>
<evidence type="ECO:0000256" key="2">
    <source>
        <dbReference type="ARBA" id="ARBA00009295"/>
    </source>
</evidence>
<dbReference type="GO" id="GO:0016717">
    <property type="term" value="F:oxidoreductase activity, acting on paired donors, with oxidation of a pair of donors resulting in the reduction of molecular oxygen to two molecules of water"/>
    <property type="evidence" value="ECO:0007669"/>
    <property type="project" value="TreeGrafter"/>
</dbReference>
<dbReference type="PANTHER" id="PTHR19353:SF88">
    <property type="entry name" value="DELTA(5) FATTY ACID DESATURASE FAT-4"/>
    <property type="match status" value="1"/>
</dbReference>
<feature type="transmembrane region" description="Helical" evidence="8">
    <location>
        <begin position="121"/>
        <end position="142"/>
    </location>
</feature>
<comment type="similarity">
    <text evidence="2">Belongs to the fatty acid desaturase type 1 family.</text>
</comment>
<dbReference type="CTD" id="20245321"/>
<dbReference type="InterPro" id="IPR012171">
    <property type="entry name" value="Fatty_acid_desaturase"/>
</dbReference>
<evidence type="ECO:0000259" key="9">
    <source>
        <dbReference type="PROSITE" id="PS50255"/>
    </source>
</evidence>
<dbReference type="KEGG" id="lgi:LOTGIDRAFT_198790"/>
<feature type="transmembrane region" description="Helical" evidence="8">
    <location>
        <begin position="255"/>
        <end position="278"/>
    </location>
</feature>
<dbReference type="RefSeq" id="XP_009045077.1">
    <property type="nucleotide sequence ID" value="XM_009046829.1"/>
</dbReference>
<dbReference type="STRING" id="225164.V4BEN2"/>
<dbReference type="GeneID" id="20245321"/>
<dbReference type="InterPro" id="IPR001199">
    <property type="entry name" value="Cyt_B5-like_heme/steroid-bd"/>
</dbReference>
<evidence type="ECO:0000256" key="8">
    <source>
        <dbReference type="SAM" id="Phobius"/>
    </source>
</evidence>
<evidence type="ECO:0000256" key="4">
    <source>
        <dbReference type="ARBA" id="ARBA00022989"/>
    </source>
</evidence>